<evidence type="ECO:0000313" key="3">
    <source>
        <dbReference type="EMBL" id="ATB39870.1"/>
    </source>
</evidence>
<dbReference type="Gene3D" id="3.40.50.300">
    <property type="entry name" value="P-loop containing nucleotide triphosphate hydrolases"/>
    <property type="match status" value="1"/>
</dbReference>
<dbReference type="Pfam" id="PF00005">
    <property type="entry name" value="ABC_tran"/>
    <property type="match status" value="1"/>
</dbReference>
<proteinExistence type="predicted"/>
<organism evidence="3 4">
    <name type="scientific">Cystobacter fuscus</name>
    <dbReference type="NCBI Taxonomy" id="43"/>
    <lineage>
        <taxon>Bacteria</taxon>
        <taxon>Pseudomonadati</taxon>
        <taxon>Myxococcota</taxon>
        <taxon>Myxococcia</taxon>
        <taxon>Myxococcales</taxon>
        <taxon>Cystobacterineae</taxon>
        <taxon>Archangiaceae</taxon>
        <taxon>Cystobacter</taxon>
    </lineage>
</organism>
<dbReference type="EMBL" id="CP022098">
    <property type="protein sequence ID" value="ATB39870.1"/>
    <property type="molecule type" value="Genomic_DNA"/>
</dbReference>
<dbReference type="Proteomes" id="UP000217257">
    <property type="component" value="Chromosome"/>
</dbReference>
<accession>A0A250J8J3</accession>
<gene>
    <name evidence="3" type="ORF">CYFUS_005318</name>
</gene>
<reference evidence="3 4" key="1">
    <citation type="submission" date="2017-06" db="EMBL/GenBank/DDBJ databases">
        <title>Sequencing and comparative analysis of myxobacterial genomes.</title>
        <authorList>
            <person name="Rupp O."/>
            <person name="Goesmann A."/>
            <person name="Sogaard-Andersen L."/>
        </authorList>
    </citation>
    <scope>NUCLEOTIDE SEQUENCE [LARGE SCALE GENOMIC DNA]</scope>
    <source>
        <strain evidence="3 4">DSM 52655</strain>
    </source>
</reference>
<feature type="domain" description="ABC transporter" evidence="2">
    <location>
        <begin position="8"/>
        <end position="42"/>
    </location>
</feature>
<sequence>MGLGDATARYPAELSGGMRMRVSLARALVTRPRLLLLDEPFAALDELTRNRLDDQLLALWKELGMTVLFVTHSLSEAAYLAQRAVVLSRRPARVMLDRWLDLPAERRPSLRAEPGFARELGLLQEALERGDST</sequence>
<dbReference type="InterPro" id="IPR003439">
    <property type="entry name" value="ABC_transporter-like_ATP-bd"/>
</dbReference>
<dbReference type="InterPro" id="IPR027417">
    <property type="entry name" value="P-loop_NTPase"/>
</dbReference>
<name>A0A250J8J3_9BACT</name>
<dbReference type="GO" id="GO:0016887">
    <property type="term" value="F:ATP hydrolysis activity"/>
    <property type="evidence" value="ECO:0007669"/>
    <property type="project" value="InterPro"/>
</dbReference>
<dbReference type="KEGG" id="cfus:CYFUS_005318"/>
<protein>
    <submittedName>
        <fullName evidence="3">Nitrate ABC transporter ATPase</fullName>
    </submittedName>
</protein>
<evidence type="ECO:0000256" key="1">
    <source>
        <dbReference type="ARBA" id="ARBA00022448"/>
    </source>
</evidence>
<dbReference type="AlphaFoldDB" id="A0A250J8J3"/>
<dbReference type="InterPro" id="IPR050166">
    <property type="entry name" value="ABC_transporter_ATP-bind"/>
</dbReference>
<dbReference type="SUPFAM" id="SSF52540">
    <property type="entry name" value="P-loop containing nucleoside triphosphate hydrolases"/>
    <property type="match status" value="1"/>
</dbReference>
<evidence type="ECO:0000259" key="2">
    <source>
        <dbReference type="Pfam" id="PF00005"/>
    </source>
</evidence>
<evidence type="ECO:0000313" key="4">
    <source>
        <dbReference type="Proteomes" id="UP000217257"/>
    </source>
</evidence>
<keyword evidence="1" id="KW-0813">Transport</keyword>
<dbReference type="GO" id="GO:0005524">
    <property type="term" value="F:ATP binding"/>
    <property type="evidence" value="ECO:0007669"/>
    <property type="project" value="InterPro"/>
</dbReference>
<dbReference type="PANTHER" id="PTHR42788:SF20">
    <property type="entry name" value="ABC TRANSPORTER ATP-BINDING PROTEIN"/>
    <property type="match status" value="1"/>
</dbReference>
<dbReference type="PANTHER" id="PTHR42788">
    <property type="entry name" value="TAURINE IMPORT ATP-BINDING PROTEIN-RELATED"/>
    <property type="match status" value="1"/>
</dbReference>